<proteinExistence type="inferred from homology"/>
<dbReference type="InterPro" id="IPR017225">
    <property type="entry name" value="Cell_shape_determin_MreD_prd"/>
</dbReference>
<protein>
    <submittedName>
        <fullName evidence="9">Rod shape-determining protein MreD</fullName>
    </submittedName>
</protein>
<keyword evidence="6 8" id="KW-1133">Transmembrane helix</keyword>
<accession>A0AAE3DTY4</accession>
<keyword evidence="5" id="KW-0133">Cell shape</keyword>
<dbReference type="Pfam" id="PF04093">
    <property type="entry name" value="MreD"/>
    <property type="match status" value="1"/>
</dbReference>
<dbReference type="NCBIfam" id="TIGR03426">
    <property type="entry name" value="shape_MreD"/>
    <property type="match status" value="1"/>
</dbReference>
<feature type="transmembrane region" description="Helical" evidence="8">
    <location>
        <begin position="142"/>
        <end position="159"/>
    </location>
</feature>
<organism evidence="9 10">
    <name type="scientific">Fusicatenibacter faecihominis</name>
    <dbReference type="NCBI Taxonomy" id="2881276"/>
    <lineage>
        <taxon>Bacteria</taxon>
        <taxon>Bacillati</taxon>
        <taxon>Bacillota</taxon>
        <taxon>Clostridia</taxon>
        <taxon>Lachnospirales</taxon>
        <taxon>Lachnospiraceae</taxon>
        <taxon>Fusicatenibacter</taxon>
    </lineage>
</organism>
<dbReference type="Gene3D" id="1.10.1760.20">
    <property type="match status" value="1"/>
</dbReference>
<evidence type="ECO:0000256" key="7">
    <source>
        <dbReference type="ARBA" id="ARBA00023136"/>
    </source>
</evidence>
<dbReference type="Proteomes" id="UP001197875">
    <property type="component" value="Unassembled WGS sequence"/>
</dbReference>
<comment type="caution">
    <text evidence="9">The sequence shown here is derived from an EMBL/GenBank/DDBJ whole genome shotgun (WGS) entry which is preliminary data.</text>
</comment>
<dbReference type="PIRSF" id="PIRSF037497">
    <property type="entry name" value="MreD_Clostridium/Treponema_prd"/>
    <property type="match status" value="1"/>
</dbReference>
<keyword evidence="4 8" id="KW-0812">Transmembrane</keyword>
<feature type="transmembrane region" description="Helical" evidence="8">
    <location>
        <begin position="67"/>
        <end position="91"/>
    </location>
</feature>
<evidence type="ECO:0000256" key="1">
    <source>
        <dbReference type="ARBA" id="ARBA00004651"/>
    </source>
</evidence>
<keyword evidence="10" id="KW-1185">Reference proteome</keyword>
<feature type="transmembrane region" description="Helical" evidence="8">
    <location>
        <begin position="103"/>
        <end position="122"/>
    </location>
</feature>
<keyword evidence="7 8" id="KW-0472">Membrane</keyword>
<comment type="similarity">
    <text evidence="2">Belongs to the MreD family.</text>
</comment>
<dbReference type="RefSeq" id="WP_227615527.1">
    <property type="nucleotide sequence ID" value="NZ_JAJEPR010000019.1"/>
</dbReference>
<dbReference type="GO" id="GO:0008360">
    <property type="term" value="P:regulation of cell shape"/>
    <property type="evidence" value="ECO:0007669"/>
    <property type="project" value="UniProtKB-KW"/>
</dbReference>
<name>A0AAE3DTY4_9FIRM</name>
<evidence type="ECO:0000256" key="2">
    <source>
        <dbReference type="ARBA" id="ARBA00007776"/>
    </source>
</evidence>
<evidence type="ECO:0000313" key="9">
    <source>
        <dbReference type="EMBL" id="MCC2190434.1"/>
    </source>
</evidence>
<evidence type="ECO:0000256" key="8">
    <source>
        <dbReference type="SAM" id="Phobius"/>
    </source>
</evidence>
<evidence type="ECO:0000256" key="3">
    <source>
        <dbReference type="ARBA" id="ARBA00022475"/>
    </source>
</evidence>
<comment type="subcellular location">
    <subcellularLocation>
        <location evidence="1">Cell membrane</location>
        <topology evidence="1">Multi-pass membrane protein</topology>
    </subcellularLocation>
</comment>
<evidence type="ECO:0000256" key="4">
    <source>
        <dbReference type="ARBA" id="ARBA00022692"/>
    </source>
</evidence>
<keyword evidence="3" id="KW-1003">Cell membrane</keyword>
<sequence length="175" mass="20102">MRIRRRIIMILLIFFCFLLQSTLFQNIFAAAEIAPNFMVILTVSFGLMRGKREGMFVGFLGGILSDLFFGSALGFTALLYVIIGYCCGFCYRIFYDDDVKMPVILIAVSDIGYGIAMYAFQFLLRGRVDFLFYVRRVIIPEMIYTVVVTLVVYRLLLLLNRKLEKAEQRSVGSFV</sequence>
<evidence type="ECO:0000256" key="6">
    <source>
        <dbReference type="ARBA" id="ARBA00022989"/>
    </source>
</evidence>
<evidence type="ECO:0000256" key="5">
    <source>
        <dbReference type="ARBA" id="ARBA00022960"/>
    </source>
</evidence>
<dbReference type="InterPro" id="IPR007227">
    <property type="entry name" value="Cell_shape_determining_MreD"/>
</dbReference>
<dbReference type="GO" id="GO:0005886">
    <property type="term" value="C:plasma membrane"/>
    <property type="evidence" value="ECO:0007669"/>
    <property type="project" value="UniProtKB-SubCell"/>
</dbReference>
<dbReference type="AlphaFoldDB" id="A0AAE3DTY4"/>
<evidence type="ECO:0000313" key="10">
    <source>
        <dbReference type="Proteomes" id="UP001197875"/>
    </source>
</evidence>
<reference evidence="9 10" key="1">
    <citation type="submission" date="2021-10" db="EMBL/GenBank/DDBJ databases">
        <title>Anaerobic single-cell dispensing facilitates the cultivation of human gut bacteria.</title>
        <authorList>
            <person name="Afrizal A."/>
        </authorList>
    </citation>
    <scope>NUCLEOTIDE SEQUENCE [LARGE SCALE GENOMIC DNA]</scope>
    <source>
        <strain evidence="9 10">CLA-AA-H277</strain>
    </source>
</reference>
<dbReference type="EMBL" id="JAJEPR010000019">
    <property type="protein sequence ID" value="MCC2190434.1"/>
    <property type="molecule type" value="Genomic_DNA"/>
</dbReference>
<gene>
    <name evidence="9" type="primary">mreD</name>
    <name evidence="9" type="ORF">LKD71_11555</name>
</gene>